<feature type="binding site" evidence="3">
    <location>
        <position position="56"/>
    </location>
    <ligand>
        <name>Mg(2+)</name>
        <dbReference type="ChEBI" id="CHEBI:18420"/>
    </ligand>
</feature>
<comment type="caution">
    <text evidence="5">The sequence shown here is derived from an EMBL/GenBank/DDBJ whole genome shotgun (WGS) entry which is preliminary data.</text>
</comment>
<dbReference type="InterPro" id="IPR003564">
    <property type="entry name" value="DHNTPase"/>
</dbReference>
<dbReference type="PANTHER" id="PTHR43736">
    <property type="entry name" value="ADP-RIBOSE PYROPHOSPHATASE"/>
    <property type="match status" value="1"/>
</dbReference>
<organism evidence="5 6">
    <name type="scientific">Corallincola holothuriorum</name>
    <dbReference type="NCBI Taxonomy" id="2282215"/>
    <lineage>
        <taxon>Bacteria</taxon>
        <taxon>Pseudomonadati</taxon>
        <taxon>Pseudomonadota</taxon>
        <taxon>Gammaproteobacteria</taxon>
        <taxon>Alteromonadales</taxon>
        <taxon>Psychromonadaceae</taxon>
        <taxon>Corallincola</taxon>
    </lineage>
</organism>
<feature type="domain" description="Nudix hydrolase" evidence="4">
    <location>
        <begin position="4"/>
        <end position="144"/>
    </location>
</feature>
<evidence type="ECO:0000256" key="2">
    <source>
        <dbReference type="PIRSR" id="PIRSR603564-1"/>
    </source>
</evidence>
<dbReference type="InterPro" id="IPR000086">
    <property type="entry name" value="NUDIX_hydrolase_dom"/>
</dbReference>
<dbReference type="GO" id="GO:0046872">
    <property type="term" value="F:metal ion binding"/>
    <property type="evidence" value="ECO:0007669"/>
    <property type="project" value="UniProtKB-KW"/>
</dbReference>
<gene>
    <name evidence="5" type="ORF">DU002_10970</name>
</gene>
<feature type="binding site" evidence="3">
    <location>
        <position position="52"/>
    </location>
    <ligand>
        <name>Mg(2+)</name>
        <dbReference type="ChEBI" id="CHEBI:18420"/>
    </ligand>
</feature>
<feature type="binding site" evidence="2">
    <location>
        <position position="36"/>
    </location>
    <ligand>
        <name>substrate</name>
    </ligand>
</feature>
<dbReference type="EC" id="3.6.1.67" evidence="5"/>
<dbReference type="Proteomes" id="UP000252558">
    <property type="component" value="Unassembled WGS sequence"/>
</dbReference>
<protein>
    <submittedName>
        <fullName evidence="5">Dihydroneopterin triphosphate diphosphatase</fullName>
        <ecNumber evidence="5">3.6.1.67</ecNumber>
    </submittedName>
</protein>
<evidence type="ECO:0000256" key="3">
    <source>
        <dbReference type="PIRSR" id="PIRSR603564-2"/>
    </source>
</evidence>
<evidence type="ECO:0000259" key="4">
    <source>
        <dbReference type="PROSITE" id="PS51462"/>
    </source>
</evidence>
<name>A0A368NFV9_9GAMM</name>
<sequence>MSYKRPESVLVVIYREDFRVLLMRRLDLPTFWQSVTGSLEVGELPIRAAARELKEETGIDVAMLPSVLEDADVQVRYLLYPEWRHRYAPGTTHNLEHWFYLRVPVTTEIQLSATEHLEYVWLDFEHAIRKVSSSSNRDALITLQKRLTK</sequence>
<dbReference type="AlphaFoldDB" id="A0A368NFV9"/>
<accession>A0A368NFV9</accession>
<dbReference type="NCBIfam" id="NF006961">
    <property type="entry name" value="PRK09438.1"/>
    <property type="match status" value="1"/>
</dbReference>
<dbReference type="SUPFAM" id="SSF55811">
    <property type="entry name" value="Nudix"/>
    <property type="match status" value="1"/>
</dbReference>
<feature type="binding site" evidence="2">
    <location>
        <position position="25"/>
    </location>
    <ligand>
        <name>substrate</name>
    </ligand>
</feature>
<dbReference type="OrthoDB" id="7066556at2"/>
<dbReference type="CDD" id="cd04664">
    <property type="entry name" value="NUDIX_DHNTPase_like"/>
    <property type="match status" value="1"/>
</dbReference>
<feature type="binding site" evidence="2">
    <location>
        <position position="133"/>
    </location>
    <ligand>
        <name>substrate</name>
    </ligand>
</feature>
<dbReference type="InterPro" id="IPR015797">
    <property type="entry name" value="NUDIX_hydrolase-like_dom_sf"/>
</dbReference>
<keyword evidence="6" id="KW-1185">Reference proteome</keyword>
<dbReference type="PROSITE" id="PS00893">
    <property type="entry name" value="NUDIX_BOX"/>
    <property type="match status" value="1"/>
</dbReference>
<evidence type="ECO:0000256" key="1">
    <source>
        <dbReference type="ARBA" id="ARBA00022801"/>
    </source>
</evidence>
<dbReference type="GO" id="GO:0008828">
    <property type="term" value="F:dATP diphosphatase activity"/>
    <property type="evidence" value="ECO:0007669"/>
    <property type="project" value="InterPro"/>
</dbReference>
<dbReference type="PROSITE" id="PS51462">
    <property type="entry name" value="NUDIX"/>
    <property type="match status" value="1"/>
</dbReference>
<reference evidence="5 6" key="1">
    <citation type="submission" date="2018-07" db="EMBL/GenBank/DDBJ databases">
        <title>Corallincola holothuriorum sp. nov., a new facultative anaerobe isolated from sea cucumber Apostichopus japonicus.</title>
        <authorList>
            <person name="Xia H."/>
        </authorList>
    </citation>
    <scope>NUCLEOTIDE SEQUENCE [LARGE SCALE GENOMIC DNA]</scope>
    <source>
        <strain evidence="5 6">C4</strain>
    </source>
</reference>
<dbReference type="GO" id="GO:0019177">
    <property type="term" value="F:dihydroneopterin triphosphate pyrophosphohydrolase activity"/>
    <property type="evidence" value="ECO:0007669"/>
    <property type="project" value="UniProtKB-EC"/>
</dbReference>
<comment type="cofactor">
    <cofactor evidence="3">
        <name>Mg(2+)</name>
        <dbReference type="ChEBI" id="CHEBI:18420"/>
    </cofactor>
    <text evidence="3">Binds 1 Mg(2+) ion per subunit.</text>
</comment>
<dbReference type="InterPro" id="IPR020084">
    <property type="entry name" value="NUDIX_hydrolase_CS"/>
</dbReference>
<feature type="binding site" evidence="2">
    <location>
        <position position="4"/>
    </location>
    <ligand>
        <name>substrate</name>
    </ligand>
</feature>
<dbReference type="EMBL" id="QPID01000006">
    <property type="protein sequence ID" value="RCU49442.1"/>
    <property type="molecule type" value="Genomic_DNA"/>
</dbReference>
<proteinExistence type="predicted"/>
<dbReference type="Pfam" id="PF00293">
    <property type="entry name" value="NUDIX"/>
    <property type="match status" value="1"/>
</dbReference>
<feature type="binding site" evidence="3">
    <location>
        <position position="115"/>
    </location>
    <ligand>
        <name>Mg(2+)</name>
        <dbReference type="ChEBI" id="CHEBI:18420"/>
    </ligand>
</feature>
<keyword evidence="3" id="KW-0479">Metal-binding</keyword>
<keyword evidence="3" id="KW-0460">Magnesium</keyword>
<evidence type="ECO:0000313" key="6">
    <source>
        <dbReference type="Proteomes" id="UP000252558"/>
    </source>
</evidence>
<keyword evidence="1 5" id="KW-0378">Hydrolase</keyword>
<dbReference type="Gene3D" id="3.90.79.10">
    <property type="entry name" value="Nucleoside Triphosphate Pyrophosphohydrolase"/>
    <property type="match status" value="1"/>
</dbReference>
<dbReference type="GO" id="GO:0046656">
    <property type="term" value="P:folic acid biosynthetic process"/>
    <property type="evidence" value="ECO:0007669"/>
    <property type="project" value="InterPro"/>
</dbReference>
<dbReference type="PANTHER" id="PTHR43736:SF1">
    <property type="entry name" value="DIHYDRONEOPTERIN TRIPHOSPHATE DIPHOSPHATASE"/>
    <property type="match status" value="1"/>
</dbReference>
<evidence type="ECO:0000313" key="5">
    <source>
        <dbReference type="EMBL" id="RCU49442.1"/>
    </source>
</evidence>
<dbReference type="RefSeq" id="WP_114338438.1">
    <property type="nucleotide sequence ID" value="NZ_QPID01000006.1"/>
</dbReference>
<dbReference type="PRINTS" id="PR01404">
    <property type="entry name" value="NPPPHYDRLASE"/>
</dbReference>